<dbReference type="OrthoDB" id="249703at2759"/>
<dbReference type="Pfam" id="PF06500">
    <property type="entry name" value="FrsA-like"/>
    <property type="match status" value="1"/>
</dbReference>
<dbReference type="PANTHER" id="PTHR22946:SF13">
    <property type="entry name" value="ALPHA_BETA HYDROLASE PSOB"/>
    <property type="match status" value="1"/>
</dbReference>
<organism evidence="2 3">
    <name type="scientific">Phialocephala subalpina</name>
    <dbReference type="NCBI Taxonomy" id="576137"/>
    <lineage>
        <taxon>Eukaryota</taxon>
        <taxon>Fungi</taxon>
        <taxon>Dikarya</taxon>
        <taxon>Ascomycota</taxon>
        <taxon>Pezizomycotina</taxon>
        <taxon>Leotiomycetes</taxon>
        <taxon>Helotiales</taxon>
        <taxon>Mollisiaceae</taxon>
        <taxon>Phialocephala</taxon>
        <taxon>Phialocephala fortinii species complex</taxon>
    </lineage>
</organism>
<sequence length="406" mass="46395">MYEFFKSHEFFNFEITRILGTAPFGGCEIGEFLDAVGEIKRDNPESWHRAWYKQGEKAEKIARDALAAGHSPIARNAFLRASNYFRASQYMFFDRPSAKDSRVLPLLERSIENFQQATKLMDGEVKLLEIEYQGYKLPGYLYLPPTSKRFPGKIPLVVLSCGADSTQEEMYYSLPVAGADLGYAVLTFEGPGQGIVLRRDKIFQRPDWEVVISAVLDHLEIYSTSHPEIELDMNRIATTGLSLGGYYALRGASDPRIKACVAGDAFYDMWDLVTSRMPPGFIKGWTSGWIPDWLVDWMTRFQGRFSFQSHWEVSCSSWIMGTERPVDLLKRMREFTFRLPDGELSAGKIMKKLGHIEEVKKEVWIPNDPGEGGLQAKVGAWGLLHEKTFRFLDQHFEIRREAIAKK</sequence>
<dbReference type="STRING" id="576137.A0A1L7X011"/>
<dbReference type="InterPro" id="IPR029058">
    <property type="entry name" value="AB_hydrolase_fold"/>
</dbReference>
<proteinExistence type="predicted"/>
<dbReference type="Gene3D" id="3.40.50.1820">
    <property type="entry name" value="alpha/beta hydrolase"/>
    <property type="match status" value="1"/>
</dbReference>
<dbReference type="SUPFAM" id="SSF53474">
    <property type="entry name" value="alpha/beta-Hydrolases"/>
    <property type="match status" value="1"/>
</dbReference>
<dbReference type="InterPro" id="IPR050261">
    <property type="entry name" value="FrsA_esterase"/>
</dbReference>
<gene>
    <name evidence="2" type="ORF">PAC_08244</name>
</gene>
<protein>
    <submittedName>
        <fullName evidence="2">Related to alpha/beta hydrolase</fullName>
    </submittedName>
</protein>
<keyword evidence="1 2" id="KW-0378">Hydrolase</keyword>
<dbReference type="AlphaFoldDB" id="A0A1L7X011"/>
<name>A0A1L7X011_9HELO</name>
<evidence type="ECO:0000313" key="2">
    <source>
        <dbReference type="EMBL" id="CZR58352.1"/>
    </source>
</evidence>
<dbReference type="InterPro" id="IPR010520">
    <property type="entry name" value="FrsA-like"/>
</dbReference>
<dbReference type="EMBL" id="FJOG01000011">
    <property type="protein sequence ID" value="CZR58352.1"/>
    <property type="molecule type" value="Genomic_DNA"/>
</dbReference>
<evidence type="ECO:0000313" key="3">
    <source>
        <dbReference type="Proteomes" id="UP000184330"/>
    </source>
</evidence>
<keyword evidence="3" id="KW-1185">Reference proteome</keyword>
<reference evidence="2 3" key="1">
    <citation type="submission" date="2016-03" db="EMBL/GenBank/DDBJ databases">
        <authorList>
            <person name="Ploux O."/>
        </authorList>
    </citation>
    <scope>NUCLEOTIDE SEQUENCE [LARGE SCALE GENOMIC DNA]</scope>
    <source>
        <strain evidence="2 3">UAMH 11012</strain>
    </source>
</reference>
<dbReference type="Gene3D" id="1.20.1440.110">
    <property type="entry name" value="acylaminoacyl peptidase"/>
    <property type="match status" value="1"/>
</dbReference>
<accession>A0A1L7X011</accession>
<dbReference type="Proteomes" id="UP000184330">
    <property type="component" value="Unassembled WGS sequence"/>
</dbReference>
<dbReference type="PANTHER" id="PTHR22946">
    <property type="entry name" value="DIENELACTONE HYDROLASE DOMAIN-CONTAINING PROTEIN-RELATED"/>
    <property type="match status" value="1"/>
</dbReference>
<evidence type="ECO:0000256" key="1">
    <source>
        <dbReference type="ARBA" id="ARBA00022801"/>
    </source>
</evidence>
<dbReference type="GO" id="GO:0016787">
    <property type="term" value="F:hydrolase activity"/>
    <property type="evidence" value="ECO:0007669"/>
    <property type="project" value="UniProtKB-KW"/>
</dbReference>